<dbReference type="PROSITE" id="PS51257">
    <property type="entry name" value="PROKAR_LIPOPROTEIN"/>
    <property type="match status" value="1"/>
</dbReference>
<feature type="transmembrane region" description="Helical" evidence="1">
    <location>
        <begin position="60"/>
        <end position="76"/>
    </location>
</feature>
<keyword evidence="1" id="KW-0812">Transmembrane</keyword>
<dbReference type="STRING" id="1122991.GCA_000613445_01966"/>
<sequence>MKKIIEFLKKSNHYKRLIGGFMVGLLACSPWTALYSAVVAATCLELKDKMYSNIYGWTDWSLSVGGGAVAALIWLIL</sequence>
<dbReference type="OrthoDB" id="1081595at2"/>
<evidence type="ECO:0000313" key="2">
    <source>
        <dbReference type="EMBL" id="PXX24859.1"/>
    </source>
</evidence>
<evidence type="ECO:0000313" key="3">
    <source>
        <dbReference type="Proteomes" id="UP000248314"/>
    </source>
</evidence>
<accession>A0A318I2L0</accession>
<evidence type="ECO:0000256" key="1">
    <source>
        <dbReference type="SAM" id="Phobius"/>
    </source>
</evidence>
<protein>
    <submittedName>
        <fullName evidence="2">Uncharacterized protein</fullName>
    </submittedName>
</protein>
<reference evidence="2 3" key="1">
    <citation type="submission" date="2018-05" db="EMBL/GenBank/DDBJ databases">
        <title>Genomic Encyclopedia of Type Strains, Phase I: the one thousand microbial genomes (KMG-I) project.</title>
        <authorList>
            <person name="Kyrpides N."/>
        </authorList>
    </citation>
    <scope>NUCLEOTIDE SEQUENCE [LARGE SCALE GENOMIC DNA]</scope>
    <source>
        <strain evidence="2 3">DSM 15611</strain>
    </source>
</reference>
<keyword evidence="1" id="KW-0472">Membrane</keyword>
<dbReference type="Proteomes" id="UP000248314">
    <property type="component" value="Unassembled WGS sequence"/>
</dbReference>
<dbReference type="AlphaFoldDB" id="A0A318I2L0"/>
<dbReference type="RefSeq" id="WP_025815909.1">
    <property type="nucleotide sequence ID" value="NZ_BAIZ01000014.1"/>
</dbReference>
<gene>
    <name evidence="2" type="ORF">EJ73_00125</name>
</gene>
<proteinExistence type="predicted"/>
<name>A0A318I2L0_9BACT</name>
<keyword evidence="1" id="KW-1133">Transmembrane helix</keyword>
<organism evidence="2 3">
    <name type="scientific">Hoylesella shahii DSM 15611 = JCM 12083</name>
    <dbReference type="NCBI Taxonomy" id="1122991"/>
    <lineage>
        <taxon>Bacteria</taxon>
        <taxon>Pseudomonadati</taxon>
        <taxon>Bacteroidota</taxon>
        <taxon>Bacteroidia</taxon>
        <taxon>Bacteroidales</taxon>
        <taxon>Prevotellaceae</taxon>
        <taxon>Hoylesella</taxon>
    </lineage>
</organism>
<dbReference type="EMBL" id="QJJX01000001">
    <property type="protein sequence ID" value="PXX24859.1"/>
    <property type="molecule type" value="Genomic_DNA"/>
</dbReference>
<comment type="caution">
    <text evidence="2">The sequence shown here is derived from an EMBL/GenBank/DDBJ whole genome shotgun (WGS) entry which is preliminary data.</text>
</comment>
<keyword evidence="3" id="KW-1185">Reference proteome</keyword>